<dbReference type="PANTHER" id="PTHR11699">
    <property type="entry name" value="ALDEHYDE DEHYDROGENASE-RELATED"/>
    <property type="match status" value="1"/>
</dbReference>
<evidence type="ECO:0000313" key="4">
    <source>
        <dbReference type="Proteomes" id="UP000664632"/>
    </source>
</evidence>
<gene>
    <name evidence="3" type="ORF">JZO69_03300</name>
</gene>
<dbReference type="NCBIfam" id="TIGR02518">
    <property type="entry name" value="EutH_ACDH"/>
    <property type="match status" value="1"/>
</dbReference>
<dbReference type="InterPro" id="IPR015590">
    <property type="entry name" value="Aldehyde_DH_dom"/>
</dbReference>
<proteinExistence type="predicted"/>
<reference evidence="3 4" key="1">
    <citation type="submission" date="2021-03" db="EMBL/GenBank/DDBJ databases">
        <title>Enterococcal diversity collection.</title>
        <authorList>
            <person name="Gilmore M.S."/>
            <person name="Schwartzman J."/>
            <person name="Van Tyne D."/>
            <person name="Martin M."/>
            <person name="Earl A.M."/>
            <person name="Manson A.L."/>
            <person name="Straub T."/>
            <person name="Salamzade R."/>
            <person name="Saavedra J."/>
            <person name="Lebreton F."/>
            <person name="Prichula J."/>
            <person name="Schaufler K."/>
            <person name="Gaca A."/>
            <person name="Sgardioli B."/>
            <person name="Wagenaar J."/>
            <person name="Strong T."/>
        </authorList>
    </citation>
    <scope>NUCLEOTIDE SEQUENCE [LARGE SCALE GENOMIC DNA]</scope>
    <source>
        <strain evidence="3 4">DIV0869a</strain>
    </source>
</reference>
<dbReference type="InterPro" id="IPR016161">
    <property type="entry name" value="Ald_DH/histidinol_DH"/>
</dbReference>
<dbReference type="CDD" id="cd07122">
    <property type="entry name" value="ALDH_F20_ACDH"/>
    <property type="match status" value="1"/>
</dbReference>
<dbReference type="InterPro" id="IPR016162">
    <property type="entry name" value="Ald_DH_N"/>
</dbReference>
<dbReference type="SUPFAM" id="SSF53720">
    <property type="entry name" value="ALDH-like"/>
    <property type="match status" value="1"/>
</dbReference>
<protein>
    <submittedName>
        <fullName evidence="3">Acetaldehyde dehydrogenase (Acetylating)</fullName>
        <ecNumber evidence="3">1.2.1.10</ecNumber>
    </submittedName>
</protein>
<sequence>MVLVEIDKDLRSVQEARNIIVRAKKAQLQFKEFSVEKIDSIVEHVAIKAKEHAVELAQMAHEETGFGKVSDKVIKNTFASQRVFEYIRDMKILGIIQEDQINKTMDIGIPLGVITALIPSTNPTSTAIYKSLIALKSGNGIVFSPHPNAQKCSKKTLDIIIAAAIEAGAPEGLIGYLDTLTLQGTQEMMKHKDVALILATGGEGMVRAAYNSGTPTISGGPGNGPAFIERSANIKQAVEDIITSKTFDNGVICASEQSIIAEDFIAEEVKRELLKQGAYFMTNEESDLLGNYLLKPNGAINAAVVGQSAQFLAEKAGFSVDNSIKILVSNQNGKPISSINPYSREKLCPVLAYYTEKDWQNACERCIELLTNEGQGHTLTVHTKNEDVIREFALKKPVYRILVNTPAAIGGIGATTNLAPALTLGCGAIGHGSTSDNVSPWNLVNIRKVGFGVRSLDDLRGAGANQENASCPSTKELQETEDIAAILKVLLERVKQ</sequence>
<organism evidence="3 4">
    <name type="scientific">Candidatus Enterococcus ikei</name>
    <dbReference type="NCBI Taxonomy" id="2815326"/>
    <lineage>
        <taxon>Bacteria</taxon>
        <taxon>Bacillati</taxon>
        <taxon>Bacillota</taxon>
        <taxon>Bacilli</taxon>
        <taxon>Lactobacillales</taxon>
        <taxon>Enterococcaceae</taxon>
        <taxon>Enterococcus</taxon>
    </lineage>
</organism>
<evidence type="ECO:0000256" key="1">
    <source>
        <dbReference type="ARBA" id="ARBA00023002"/>
    </source>
</evidence>
<comment type="caution">
    <text evidence="3">The sequence shown here is derived from an EMBL/GenBank/DDBJ whole genome shotgun (WGS) entry which is preliminary data.</text>
</comment>
<dbReference type="Pfam" id="PF00171">
    <property type="entry name" value="Aldedh"/>
    <property type="match status" value="1"/>
</dbReference>
<dbReference type="RefSeq" id="WP_207111472.1">
    <property type="nucleotide sequence ID" value="NZ_JAFLWD010000008.1"/>
</dbReference>
<feature type="domain" description="Aldehyde dehydrogenase" evidence="2">
    <location>
        <begin position="14"/>
        <end position="276"/>
    </location>
</feature>
<dbReference type="Proteomes" id="UP000664632">
    <property type="component" value="Unassembled WGS sequence"/>
</dbReference>
<dbReference type="InterPro" id="IPR013357">
    <property type="entry name" value="Acetaldehyde_DH_acetylating"/>
</dbReference>
<keyword evidence="1 3" id="KW-0560">Oxidoreductase</keyword>
<dbReference type="Gene3D" id="3.40.605.10">
    <property type="entry name" value="Aldehyde Dehydrogenase, Chain A, domain 1"/>
    <property type="match status" value="1"/>
</dbReference>
<dbReference type="Gene3D" id="3.40.309.10">
    <property type="entry name" value="Aldehyde Dehydrogenase, Chain A, domain 2"/>
    <property type="match status" value="1"/>
</dbReference>
<dbReference type="EMBL" id="JAFLWD010000008">
    <property type="protein sequence ID" value="MBO0439374.1"/>
    <property type="molecule type" value="Genomic_DNA"/>
</dbReference>
<evidence type="ECO:0000259" key="2">
    <source>
        <dbReference type="Pfam" id="PF00171"/>
    </source>
</evidence>
<keyword evidence="4" id="KW-1185">Reference proteome</keyword>
<accession>A0ABS3GY43</accession>
<dbReference type="InterPro" id="IPR016163">
    <property type="entry name" value="Ald_DH_C"/>
</dbReference>
<dbReference type="GO" id="GO:0008774">
    <property type="term" value="F:acetaldehyde dehydrogenase (acetylating) activity"/>
    <property type="evidence" value="ECO:0007669"/>
    <property type="project" value="UniProtKB-EC"/>
</dbReference>
<name>A0ABS3GY43_9ENTE</name>
<dbReference type="EC" id="1.2.1.10" evidence="3"/>
<evidence type="ECO:0000313" key="3">
    <source>
        <dbReference type="EMBL" id="MBO0439374.1"/>
    </source>
</evidence>